<organism evidence="1 2">
    <name type="scientific">Smallanthus sonchifolius</name>
    <dbReference type="NCBI Taxonomy" id="185202"/>
    <lineage>
        <taxon>Eukaryota</taxon>
        <taxon>Viridiplantae</taxon>
        <taxon>Streptophyta</taxon>
        <taxon>Embryophyta</taxon>
        <taxon>Tracheophyta</taxon>
        <taxon>Spermatophyta</taxon>
        <taxon>Magnoliopsida</taxon>
        <taxon>eudicotyledons</taxon>
        <taxon>Gunneridae</taxon>
        <taxon>Pentapetalae</taxon>
        <taxon>asterids</taxon>
        <taxon>campanulids</taxon>
        <taxon>Asterales</taxon>
        <taxon>Asteraceae</taxon>
        <taxon>Asteroideae</taxon>
        <taxon>Heliantheae alliance</taxon>
        <taxon>Millerieae</taxon>
        <taxon>Smallanthus</taxon>
    </lineage>
</organism>
<dbReference type="EMBL" id="CM042037">
    <property type="protein sequence ID" value="KAI3742342.1"/>
    <property type="molecule type" value="Genomic_DNA"/>
</dbReference>
<gene>
    <name evidence="1" type="ORF">L1987_60022</name>
</gene>
<sequence>MSPTFVVLPKILDLHFFIVTERVGHAFDAMASITNLELNLYDGVLAIELDEADGKSWEIWLSERNRINSERMKRNS</sequence>
<evidence type="ECO:0000313" key="2">
    <source>
        <dbReference type="Proteomes" id="UP001056120"/>
    </source>
</evidence>
<proteinExistence type="predicted"/>
<protein>
    <submittedName>
        <fullName evidence="1">Uncharacterized protein</fullName>
    </submittedName>
</protein>
<dbReference type="Proteomes" id="UP001056120">
    <property type="component" value="Linkage Group LG20"/>
</dbReference>
<comment type="caution">
    <text evidence="1">The sequence shown here is derived from an EMBL/GenBank/DDBJ whole genome shotgun (WGS) entry which is preliminary data.</text>
</comment>
<accession>A0ACB9D6Z0</accession>
<reference evidence="1 2" key="2">
    <citation type="journal article" date="2022" name="Mol. Ecol. Resour.">
        <title>The genomes of chicory, endive, great burdock and yacon provide insights into Asteraceae paleo-polyploidization history and plant inulin production.</title>
        <authorList>
            <person name="Fan W."/>
            <person name="Wang S."/>
            <person name="Wang H."/>
            <person name="Wang A."/>
            <person name="Jiang F."/>
            <person name="Liu H."/>
            <person name="Zhao H."/>
            <person name="Xu D."/>
            <person name="Zhang Y."/>
        </authorList>
    </citation>
    <scope>NUCLEOTIDE SEQUENCE [LARGE SCALE GENOMIC DNA]</scope>
    <source>
        <strain evidence="2">cv. Yunnan</strain>
        <tissue evidence="1">Leaves</tissue>
    </source>
</reference>
<keyword evidence="2" id="KW-1185">Reference proteome</keyword>
<name>A0ACB9D6Z0_9ASTR</name>
<evidence type="ECO:0000313" key="1">
    <source>
        <dbReference type="EMBL" id="KAI3742342.1"/>
    </source>
</evidence>
<reference evidence="2" key="1">
    <citation type="journal article" date="2022" name="Mol. Ecol. Resour.">
        <title>The genomes of chicory, endive, great burdock and yacon provide insights into Asteraceae palaeo-polyploidization history and plant inulin production.</title>
        <authorList>
            <person name="Fan W."/>
            <person name="Wang S."/>
            <person name="Wang H."/>
            <person name="Wang A."/>
            <person name="Jiang F."/>
            <person name="Liu H."/>
            <person name="Zhao H."/>
            <person name="Xu D."/>
            <person name="Zhang Y."/>
        </authorList>
    </citation>
    <scope>NUCLEOTIDE SEQUENCE [LARGE SCALE GENOMIC DNA]</scope>
    <source>
        <strain evidence="2">cv. Yunnan</strain>
    </source>
</reference>